<reference evidence="1 2" key="1">
    <citation type="journal article" date="2024" name="G3 (Bethesda)">
        <title>Genome assembly of Hibiscus sabdariffa L. provides insights into metabolisms of medicinal natural products.</title>
        <authorList>
            <person name="Kim T."/>
        </authorList>
    </citation>
    <scope>NUCLEOTIDE SEQUENCE [LARGE SCALE GENOMIC DNA]</scope>
    <source>
        <strain evidence="1">TK-2024</strain>
        <tissue evidence="1">Old leaves</tissue>
    </source>
</reference>
<gene>
    <name evidence="1" type="ORF">V6N11_084128</name>
</gene>
<evidence type="ECO:0000313" key="2">
    <source>
        <dbReference type="Proteomes" id="UP001396334"/>
    </source>
</evidence>
<sequence>MQSETIASVIGVMQLEFLEVLGWCVIGWCRSPISNGVLAAGMKASTINESHMMHIMGNRGSVICVEEETLEPTSSEHGRVLIESSSLDRIEYTVDLKVLEDFFLVCVSEVELFLCGPRIGYVMREGRCDGISSE</sequence>
<evidence type="ECO:0000313" key="1">
    <source>
        <dbReference type="EMBL" id="KAK8998745.1"/>
    </source>
</evidence>
<name>A0ABR2QDY7_9ROSI</name>
<dbReference type="Proteomes" id="UP001396334">
    <property type="component" value="Unassembled WGS sequence"/>
</dbReference>
<accession>A0ABR2QDY7</accession>
<keyword evidence="2" id="KW-1185">Reference proteome</keyword>
<comment type="caution">
    <text evidence="1">The sequence shown here is derived from an EMBL/GenBank/DDBJ whole genome shotgun (WGS) entry which is preliminary data.</text>
</comment>
<dbReference type="EMBL" id="JBBPBN010000041">
    <property type="protein sequence ID" value="KAK8998745.1"/>
    <property type="molecule type" value="Genomic_DNA"/>
</dbReference>
<organism evidence="1 2">
    <name type="scientific">Hibiscus sabdariffa</name>
    <name type="common">roselle</name>
    <dbReference type="NCBI Taxonomy" id="183260"/>
    <lineage>
        <taxon>Eukaryota</taxon>
        <taxon>Viridiplantae</taxon>
        <taxon>Streptophyta</taxon>
        <taxon>Embryophyta</taxon>
        <taxon>Tracheophyta</taxon>
        <taxon>Spermatophyta</taxon>
        <taxon>Magnoliopsida</taxon>
        <taxon>eudicotyledons</taxon>
        <taxon>Gunneridae</taxon>
        <taxon>Pentapetalae</taxon>
        <taxon>rosids</taxon>
        <taxon>malvids</taxon>
        <taxon>Malvales</taxon>
        <taxon>Malvaceae</taxon>
        <taxon>Malvoideae</taxon>
        <taxon>Hibiscus</taxon>
    </lineage>
</organism>
<proteinExistence type="predicted"/>
<protein>
    <submittedName>
        <fullName evidence="1">Uncharacterized protein</fullName>
    </submittedName>
</protein>